<sequence length="154" mass="17207">MIGGNMKNIFEKMKSSIAVVTTSEGDRINGCTVAWFSRVSIEPALIMVSIAPERLTADMILKTGRFGVNILSETQLDIAKLFGFKKGRDTNKFENTPYHINDGLPVIDDTSVYIGCELYSIHKAGDHILFIGEIKTTESSDKKPLIYDRKDFLK</sequence>
<evidence type="ECO:0000256" key="1">
    <source>
        <dbReference type="ARBA" id="ARBA00008898"/>
    </source>
</evidence>
<organism evidence="4 5">
    <name type="scientific">Muiribacterium halophilum</name>
    <dbReference type="NCBI Taxonomy" id="2053465"/>
    <lineage>
        <taxon>Bacteria</taxon>
        <taxon>Candidatus Muiribacteriota</taxon>
        <taxon>Candidatus Muiribacteriia</taxon>
        <taxon>Candidatus Muiribacteriales</taxon>
        <taxon>Candidatus Muiribacteriaceae</taxon>
        <taxon>Candidatus Muiribacterium</taxon>
    </lineage>
</organism>
<dbReference type="GO" id="GO:0042602">
    <property type="term" value="F:riboflavin reductase (NADPH) activity"/>
    <property type="evidence" value="ECO:0007669"/>
    <property type="project" value="TreeGrafter"/>
</dbReference>
<dbReference type="InterPro" id="IPR012349">
    <property type="entry name" value="Split_barrel_FMN-bd"/>
</dbReference>
<dbReference type="Gene3D" id="2.30.110.10">
    <property type="entry name" value="Electron Transport, Fmn-binding Protein, Chain A"/>
    <property type="match status" value="1"/>
</dbReference>
<comment type="caution">
    <text evidence="4">The sequence shown here is derived from an EMBL/GenBank/DDBJ whole genome shotgun (WGS) entry which is preliminary data.</text>
</comment>
<dbReference type="Pfam" id="PF01613">
    <property type="entry name" value="Flavin_Reduct"/>
    <property type="match status" value="1"/>
</dbReference>
<evidence type="ECO:0000259" key="3">
    <source>
        <dbReference type="SMART" id="SM00903"/>
    </source>
</evidence>
<dbReference type="EMBL" id="PKTG01000129">
    <property type="protein sequence ID" value="PLX15819.1"/>
    <property type="molecule type" value="Genomic_DNA"/>
</dbReference>
<name>A0A2N5ZB10_MUIH1</name>
<comment type="similarity">
    <text evidence="1">Belongs to the non-flavoprotein flavin reductase family.</text>
</comment>
<dbReference type="GO" id="GO:0010181">
    <property type="term" value="F:FMN binding"/>
    <property type="evidence" value="ECO:0007669"/>
    <property type="project" value="InterPro"/>
</dbReference>
<evidence type="ECO:0000313" key="5">
    <source>
        <dbReference type="Proteomes" id="UP000234857"/>
    </source>
</evidence>
<dbReference type="Proteomes" id="UP000234857">
    <property type="component" value="Unassembled WGS sequence"/>
</dbReference>
<dbReference type="SUPFAM" id="SSF50475">
    <property type="entry name" value="FMN-binding split barrel"/>
    <property type="match status" value="1"/>
</dbReference>
<dbReference type="AlphaFoldDB" id="A0A2N5ZB10"/>
<gene>
    <name evidence="4" type="ORF">C0601_12075</name>
</gene>
<dbReference type="PANTHER" id="PTHR30466:SF11">
    <property type="entry name" value="FLAVIN-DEPENDENT MONOOXYGENASE, REDUCTASE SUBUNIT HSAB"/>
    <property type="match status" value="1"/>
</dbReference>
<dbReference type="SMART" id="SM00903">
    <property type="entry name" value="Flavin_Reduct"/>
    <property type="match status" value="1"/>
</dbReference>
<proteinExistence type="inferred from homology"/>
<accession>A0A2N5ZB10</accession>
<dbReference type="PANTHER" id="PTHR30466">
    <property type="entry name" value="FLAVIN REDUCTASE"/>
    <property type="match status" value="1"/>
</dbReference>
<evidence type="ECO:0000256" key="2">
    <source>
        <dbReference type="ARBA" id="ARBA00023002"/>
    </source>
</evidence>
<protein>
    <submittedName>
        <fullName evidence="4">Flavin reductase</fullName>
    </submittedName>
</protein>
<evidence type="ECO:0000313" key="4">
    <source>
        <dbReference type="EMBL" id="PLX15819.1"/>
    </source>
</evidence>
<dbReference type="InterPro" id="IPR002563">
    <property type="entry name" value="Flavin_Rdtase-like_dom"/>
</dbReference>
<keyword evidence="2" id="KW-0560">Oxidoreductase</keyword>
<feature type="domain" description="Flavin reductase like" evidence="3">
    <location>
        <begin position="13"/>
        <end position="154"/>
    </location>
</feature>
<reference evidence="4 5" key="1">
    <citation type="submission" date="2017-11" db="EMBL/GenBank/DDBJ databases">
        <title>Genome-resolved metagenomics identifies genetic mobility, metabolic interactions, and unexpected diversity in perchlorate-reducing communities.</title>
        <authorList>
            <person name="Barnum T.P."/>
            <person name="Figueroa I.A."/>
            <person name="Carlstrom C.I."/>
            <person name="Lucas L.N."/>
            <person name="Engelbrektson A.L."/>
            <person name="Coates J.D."/>
        </authorList>
    </citation>
    <scope>NUCLEOTIDE SEQUENCE [LARGE SCALE GENOMIC DNA]</scope>
    <source>
        <strain evidence="4">BM706</strain>
    </source>
</reference>
<dbReference type="InterPro" id="IPR050268">
    <property type="entry name" value="NADH-dep_flavin_reductase"/>
</dbReference>